<evidence type="ECO:0000313" key="1">
    <source>
        <dbReference type="EMBL" id="KZF21059.1"/>
    </source>
</evidence>
<reference evidence="1 2" key="1">
    <citation type="journal article" date="2016" name="Fungal Biol.">
        <title>The genome of Xylona heveae provides a window into fungal endophytism.</title>
        <authorList>
            <person name="Gazis R."/>
            <person name="Kuo A."/>
            <person name="Riley R."/>
            <person name="LaButti K."/>
            <person name="Lipzen A."/>
            <person name="Lin J."/>
            <person name="Amirebrahimi M."/>
            <person name="Hesse C.N."/>
            <person name="Spatafora J.W."/>
            <person name="Henrissat B."/>
            <person name="Hainaut M."/>
            <person name="Grigoriev I.V."/>
            <person name="Hibbett D.S."/>
        </authorList>
    </citation>
    <scope>NUCLEOTIDE SEQUENCE [LARGE SCALE GENOMIC DNA]</scope>
    <source>
        <strain evidence="1 2">TC161</strain>
    </source>
</reference>
<dbReference type="OrthoDB" id="5427202at2759"/>
<sequence>MPRYVPPIQRPPEGPLNKRGLKERVEYGNIFKKNRNISPRLMQFVEKFQNNCKKLLGAKKMKRQEQAALERDIQIDEGMLQSRWDETHGPQGLCTILVEDIQNIVEQHIYLHYGDYLAASLRELRQHEAMPHPGFSWSDVQHEIDKEQQPDWMVFVGGKRREQPWLDAVKAAAIKLDVDHGLLLYEIEEYAERNNRCHRGIKGFIDAASWVQLAEHLYWDRQALAMLEKQVPEKHAALQHCMERLKEQFFDAIYFEDGRVQYFESIEARQRSARKIQRLKEKEEQQRTS</sequence>
<dbReference type="RefSeq" id="XP_018186614.1">
    <property type="nucleotide sequence ID" value="XM_018332944.1"/>
</dbReference>
<accession>A0A165FJS9</accession>
<proteinExistence type="predicted"/>
<dbReference type="AlphaFoldDB" id="A0A165FJS9"/>
<protein>
    <submittedName>
        <fullName evidence="1">Uncharacterized protein</fullName>
    </submittedName>
</protein>
<name>A0A165FJS9_XYLHT</name>
<dbReference type="InParanoid" id="A0A165FJS9"/>
<keyword evidence="2" id="KW-1185">Reference proteome</keyword>
<dbReference type="GeneID" id="28898081"/>
<dbReference type="Proteomes" id="UP000076632">
    <property type="component" value="Unassembled WGS sequence"/>
</dbReference>
<organism evidence="1 2">
    <name type="scientific">Xylona heveae (strain CBS 132557 / TC161)</name>
    <dbReference type="NCBI Taxonomy" id="1328760"/>
    <lineage>
        <taxon>Eukaryota</taxon>
        <taxon>Fungi</taxon>
        <taxon>Dikarya</taxon>
        <taxon>Ascomycota</taxon>
        <taxon>Pezizomycotina</taxon>
        <taxon>Xylonomycetes</taxon>
        <taxon>Xylonales</taxon>
        <taxon>Xylonaceae</taxon>
        <taxon>Xylona</taxon>
    </lineage>
</organism>
<dbReference type="EMBL" id="KV407461">
    <property type="protein sequence ID" value="KZF21059.1"/>
    <property type="molecule type" value="Genomic_DNA"/>
</dbReference>
<evidence type="ECO:0000313" key="2">
    <source>
        <dbReference type="Proteomes" id="UP000076632"/>
    </source>
</evidence>
<gene>
    <name evidence="1" type="ORF">L228DRAFT_248821</name>
</gene>